<protein>
    <recommendedName>
        <fullName evidence="10">Odorant receptor</fullName>
    </recommendedName>
</protein>
<name>A0A6G1LPL6_9HYME</name>
<dbReference type="GO" id="GO:0004984">
    <property type="term" value="F:olfactory receptor activity"/>
    <property type="evidence" value="ECO:0007669"/>
    <property type="project" value="InterPro"/>
</dbReference>
<dbReference type="GO" id="GO:0007165">
    <property type="term" value="P:signal transduction"/>
    <property type="evidence" value="ECO:0007669"/>
    <property type="project" value="UniProtKB-KW"/>
</dbReference>
<keyword evidence="9 10" id="KW-0807">Transducer</keyword>
<evidence type="ECO:0000313" key="12">
    <source>
        <dbReference type="Proteomes" id="UP000479987"/>
    </source>
</evidence>
<dbReference type="EMBL" id="SGBU01000033">
    <property type="protein sequence ID" value="KAF3054401.1"/>
    <property type="molecule type" value="Genomic_DNA"/>
</dbReference>
<keyword evidence="2" id="KW-1003">Cell membrane</keyword>
<sequence>MDNVDQFFKNSLFNVVRSLLSIGGLWPFHTLKRRCAIYFVIILILGSGFMFELLGTVDILHDTFELIDSVPVFLFAVVNMFKLCYGIYTLPKIKLLLINMREYYLSSKSDEEVKIYNSHALYARNFGFIYSCNHPVMFQVMTLVAKLNSKESKENFTSSDTEYAAVKSGLAHPVNYMVDVDTYYVPIFIHTVVCEVGYTFLLVTFDVLYVTLIEHCCGLLEGLRYRLENAVNIEENDDLMFIQDKSYLNLVYSIQRYTETMQFVTIMESVFSLPLFVHIGCFIICLSTVGFQVITHTGNVHHLLKYYSYLNGLLINIFFENWQGQKIIDSSEKVFNSAYNAEWYNMSNTTKKLLIMILMISKKPLIFTIGKLFSLSYITFNSVMRTSMSYFMLLRSVQ</sequence>
<comment type="subcellular location">
    <subcellularLocation>
        <location evidence="1 10">Cell membrane</location>
        <topology evidence="1 10">Multi-pass membrane protein</topology>
    </subcellularLocation>
</comment>
<evidence type="ECO:0000256" key="8">
    <source>
        <dbReference type="ARBA" id="ARBA00023170"/>
    </source>
</evidence>
<keyword evidence="3 10" id="KW-0716">Sensory transduction</keyword>
<evidence type="ECO:0000313" key="11">
    <source>
        <dbReference type="EMBL" id="KAF3054401.1"/>
    </source>
</evidence>
<evidence type="ECO:0000256" key="2">
    <source>
        <dbReference type="ARBA" id="ARBA00022475"/>
    </source>
</evidence>
<keyword evidence="5 10" id="KW-0552">Olfaction</keyword>
<proteinExistence type="inferred from homology"/>
<dbReference type="InterPro" id="IPR004117">
    <property type="entry name" value="7tm6_olfct_rcpt"/>
</dbReference>
<keyword evidence="7 10" id="KW-0472">Membrane</keyword>
<gene>
    <name evidence="11" type="primary">Or-123</name>
    <name evidence="11" type="synonym">Nful_v1.0-Or-123</name>
    <name evidence="11" type="ORF">NFUL_NFUL000265</name>
</gene>
<keyword evidence="6 10" id="KW-1133">Transmembrane helix</keyword>
<evidence type="ECO:0000256" key="7">
    <source>
        <dbReference type="ARBA" id="ARBA00023136"/>
    </source>
</evidence>
<keyword evidence="12" id="KW-1185">Reference proteome</keyword>
<organism evidence="11 12">
    <name type="scientific">Nylanderia fulva</name>
    <dbReference type="NCBI Taxonomy" id="613905"/>
    <lineage>
        <taxon>Eukaryota</taxon>
        <taxon>Metazoa</taxon>
        <taxon>Ecdysozoa</taxon>
        <taxon>Arthropoda</taxon>
        <taxon>Hexapoda</taxon>
        <taxon>Insecta</taxon>
        <taxon>Pterygota</taxon>
        <taxon>Neoptera</taxon>
        <taxon>Endopterygota</taxon>
        <taxon>Hymenoptera</taxon>
        <taxon>Apocrita</taxon>
        <taxon>Aculeata</taxon>
        <taxon>Formicoidea</taxon>
        <taxon>Formicidae</taxon>
        <taxon>Formicinae</taxon>
        <taxon>Nylanderia</taxon>
    </lineage>
</organism>
<feature type="transmembrane region" description="Helical" evidence="10">
    <location>
        <begin position="35"/>
        <end position="57"/>
    </location>
</feature>
<evidence type="ECO:0000256" key="10">
    <source>
        <dbReference type="RuleBase" id="RU351113"/>
    </source>
</evidence>
<dbReference type="PANTHER" id="PTHR21137:SF35">
    <property type="entry name" value="ODORANT RECEPTOR 19A-RELATED"/>
    <property type="match status" value="1"/>
</dbReference>
<comment type="similarity">
    <text evidence="10">Belongs to the insect chemoreceptor superfamily. Heteromeric odorant receptor channel (TC 1.A.69) family.</text>
</comment>
<keyword evidence="4 10" id="KW-0812">Transmembrane</keyword>
<dbReference type="GO" id="GO:0005549">
    <property type="term" value="F:odorant binding"/>
    <property type="evidence" value="ECO:0007669"/>
    <property type="project" value="InterPro"/>
</dbReference>
<keyword evidence="8 10" id="KW-0675">Receptor</keyword>
<comment type="caution">
    <text evidence="10">Lacks conserved residue(s) required for the propagation of feature annotation.</text>
</comment>
<dbReference type="Pfam" id="PF02949">
    <property type="entry name" value="7tm_6"/>
    <property type="match status" value="1"/>
</dbReference>
<evidence type="ECO:0000256" key="9">
    <source>
        <dbReference type="ARBA" id="ARBA00023224"/>
    </source>
</evidence>
<feature type="transmembrane region" description="Helical" evidence="10">
    <location>
        <begin position="69"/>
        <end position="91"/>
    </location>
</feature>
<dbReference type="PANTHER" id="PTHR21137">
    <property type="entry name" value="ODORANT RECEPTOR"/>
    <property type="match status" value="1"/>
</dbReference>
<dbReference type="GO" id="GO:0005886">
    <property type="term" value="C:plasma membrane"/>
    <property type="evidence" value="ECO:0007669"/>
    <property type="project" value="UniProtKB-SubCell"/>
</dbReference>
<accession>A0A6G1LPL6</accession>
<feature type="transmembrane region" description="Helical" evidence="10">
    <location>
        <begin position="270"/>
        <end position="294"/>
    </location>
</feature>
<evidence type="ECO:0000256" key="3">
    <source>
        <dbReference type="ARBA" id="ARBA00022606"/>
    </source>
</evidence>
<dbReference type="Proteomes" id="UP000479987">
    <property type="component" value="Unassembled WGS sequence"/>
</dbReference>
<evidence type="ECO:0000256" key="1">
    <source>
        <dbReference type="ARBA" id="ARBA00004651"/>
    </source>
</evidence>
<evidence type="ECO:0000256" key="6">
    <source>
        <dbReference type="ARBA" id="ARBA00022989"/>
    </source>
</evidence>
<reference evidence="11 12" key="1">
    <citation type="submission" date="2019-08" db="EMBL/GenBank/DDBJ databases">
        <title>High quality draft denovo assembly of Nylanderia fulva.</title>
        <authorList>
            <person name="Vargo E.L."/>
            <person name="Tarone A.M."/>
            <person name="Konganti K.R."/>
        </authorList>
    </citation>
    <scope>NUCLEOTIDE SEQUENCE [LARGE SCALE GENOMIC DNA]</scope>
    <source>
        <strain evidence="11">TAMU-Nful-2015</strain>
        <tissue evidence="11">Whole body</tissue>
    </source>
</reference>
<evidence type="ECO:0000256" key="5">
    <source>
        <dbReference type="ARBA" id="ARBA00022725"/>
    </source>
</evidence>
<comment type="caution">
    <text evidence="11">The sequence shown here is derived from an EMBL/GenBank/DDBJ whole genome shotgun (WGS) entry which is preliminary data.</text>
</comment>
<evidence type="ECO:0000256" key="4">
    <source>
        <dbReference type="ARBA" id="ARBA00022692"/>
    </source>
</evidence>
<dbReference type="AlphaFoldDB" id="A0A6G1LPL6"/>